<organism evidence="7 8">
    <name type="scientific">Nezara viridula</name>
    <name type="common">Southern green stink bug</name>
    <name type="synonym">Cimex viridulus</name>
    <dbReference type="NCBI Taxonomy" id="85310"/>
    <lineage>
        <taxon>Eukaryota</taxon>
        <taxon>Metazoa</taxon>
        <taxon>Ecdysozoa</taxon>
        <taxon>Arthropoda</taxon>
        <taxon>Hexapoda</taxon>
        <taxon>Insecta</taxon>
        <taxon>Pterygota</taxon>
        <taxon>Neoptera</taxon>
        <taxon>Paraneoptera</taxon>
        <taxon>Hemiptera</taxon>
        <taxon>Heteroptera</taxon>
        <taxon>Panheteroptera</taxon>
        <taxon>Pentatomomorpha</taxon>
        <taxon>Pentatomoidea</taxon>
        <taxon>Pentatomidae</taxon>
        <taxon>Pentatominae</taxon>
        <taxon>Nezara</taxon>
    </lineage>
</organism>
<name>A0A9P0HH23_NEZVI</name>
<dbReference type="SUPFAM" id="SSF57667">
    <property type="entry name" value="beta-beta-alpha zinc fingers"/>
    <property type="match status" value="1"/>
</dbReference>
<dbReference type="FunFam" id="3.30.160.60:FF:000110">
    <property type="entry name" value="Zinc finger protein-like"/>
    <property type="match status" value="1"/>
</dbReference>
<evidence type="ECO:0000256" key="4">
    <source>
        <dbReference type="ARBA" id="ARBA00022833"/>
    </source>
</evidence>
<dbReference type="InterPro" id="IPR036236">
    <property type="entry name" value="Znf_C2H2_sf"/>
</dbReference>
<dbReference type="OrthoDB" id="3437960at2759"/>
<dbReference type="PROSITE" id="PS50157">
    <property type="entry name" value="ZINC_FINGER_C2H2_2"/>
    <property type="match status" value="1"/>
</dbReference>
<evidence type="ECO:0000313" key="8">
    <source>
        <dbReference type="Proteomes" id="UP001152798"/>
    </source>
</evidence>
<sequence>MTLPNDTPTRCEHRARSYLGDILLTVQCYLRDKPHACELCHKKFALACNLRAHMKTHEERPLNCNSNLPVRIAGEALREESIIFFRNVASNRGPMKSVFCLAGDPASIKTGPGRRVVMKQFKAIVKERGPALLYQHLKAVLKFRTVKIRKNVPDAPRTAGVPAECSAKSLHLRSLKKIMSRI</sequence>
<evidence type="ECO:0000256" key="2">
    <source>
        <dbReference type="ARBA" id="ARBA00022737"/>
    </source>
</evidence>
<reference evidence="7" key="1">
    <citation type="submission" date="2022-01" db="EMBL/GenBank/DDBJ databases">
        <authorList>
            <person name="King R."/>
        </authorList>
    </citation>
    <scope>NUCLEOTIDE SEQUENCE</scope>
</reference>
<evidence type="ECO:0000256" key="3">
    <source>
        <dbReference type="ARBA" id="ARBA00022771"/>
    </source>
</evidence>
<evidence type="ECO:0000313" key="7">
    <source>
        <dbReference type="EMBL" id="CAH1401868.1"/>
    </source>
</evidence>
<feature type="domain" description="C2H2-type" evidence="6">
    <location>
        <begin position="35"/>
        <end position="62"/>
    </location>
</feature>
<dbReference type="EMBL" id="OV725081">
    <property type="protein sequence ID" value="CAH1401868.1"/>
    <property type="molecule type" value="Genomic_DNA"/>
</dbReference>
<keyword evidence="3 5" id="KW-0863">Zinc-finger</keyword>
<keyword evidence="2" id="KW-0677">Repeat</keyword>
<dbReference type="Gene3D" id="3.30.160.60">
    <property type="entry name" value="Classic Zinc Finger"/>
    <property type="match status" value="1"/>
</dbReference>
<dbReference type="PROSITE" id="PS00028">
    <property type="entry name" value="ZINC_FINGER_C2H2_1"/>
    <property type="match status" value="1"/>
</dbReference>
<dbReference type="InterPro" id="IPR013087">
    <property type="entry name" value="Znf_C2H2_type"/>
</dbReference>
<evidence type="ECO:0000256" key="1">
    <source>
        <dbReference type="ARBA" id="ARBA00022723"/>
    </source>
</evidence>
<dbReference type="AlphaFoldDB" id="A0A9P0HH23"/>
<protein>
    <recommendedName>
        <fullName evidence="6">C2H2-type domain-containing protein</fullName>
    </recommendedName>
</protein>
<keyword evidence="1" id="KW-0479">Metal-binding</keyword>
<proteinExistence type="predicted"/>
<gene>
    <name evidence="7" type="ORF">NEZAVI_LOCUS10809</name>
</gene>
<evidence type="ECO:0000259" key="6">
    <source>
        <dbReference type="PROSITE" id="PS50157"/>
    </source>
</evidence>
<evidence type="ECO:0000256" key="5">
    <source>
        <dbReference type="PROSITE-ProRule" id="PRU00042"/>
    </source>
</evidence>
<keyword evidence="4" id="KW-0862">Zinc</keyword>
<keyword evidence="8" id="KW-1185">Reference proteome</keyword>
<dbReference type="Proteomes" id="UP001152798">
    <property type="component" value="Chromosome 5"/>
</dbReference>
<accession>A0A9P0HH23</accession>
<dbReference type="GO" id="GO:0008270">
    <property type="term" value="F:zinc ion binding"/>
    <property type="evidence" value="ECO:0007669"/>
    <property type="project" value="UniProtKB-KW"/>
</dbReference>